<comment type="caution">
    <text evidence="34">The sequence shown here is derived from an EMBL/GenBank/DDBJ whole genome shotgun (WGS) entry which is preliminary data.</text>
</comment>
<comment type="similarity">
    <text evidence="5">Belongs to the glycosyltransferase 2 family. GalNAc-T subfamily.</text>
</comment>
<dbReference type="FunFam" id="3.90.550.10:FF:000039">
    <property type="entry name" value="Polypeptide N-acetylgalactosaminyltransferase"/>
    <property type="match status" value="1"/>
</dbReference>
<dbReference type="InterPro" id="IPR045885">
    <property type="entry name" value="GalNAc-T"/>
</dbReference>
<dbReference type="InterPro" id="IPR013105">
    <property type="entry name" value="TPR_2"/>
</dbReference>
<keyword evidence="14" id="KW-0677">Repeat</keyword>
<dbReference type="Pfam" id="PF25060">
    <property type="entry name" value="ARM_TT21_2nd"/>
    <property type="match status" value="1"/>
</dbReference>
<dbReference type="Gene3D" id="1.25.40.10">
    <property type="entry name" value="Tetratricopeptide repeat domain"/>
    <property type="match status" value="6"/>
</dbReference>
<comment type="similarity">
    <text evidence="6">Belongs to the TTC21 family.</text>
</comment>
<evidence type="ECO:0000256" key="4">
    <source>
        <dbReference type="ARBA" id="ARBA00004922"/>
    </source>
</evidence>
<evidence type="ECO:0000256" key="24">
    <source>
        <dbReference type="ARBA" id="ARBA00023212"/>
    </source>
</evidence>
<keyword evidence="35" id="KW-1185">Reference proteome</keyword>
<keyword evidence="25" id="KW-0966">Cell projection</keyword>
<dbReference type="InterPro" id="IPR056833">
    <property type="entry name" value="ARM_TT21_N"/>
</dbReference>
<gene>
    <name evidence="34" type="ORF">HGM15179_000064</name>
</gene>
<dbReference type="GO" id="GO:0005930">
    <property type="term" value="C:axoneme"/>
    <property type="evidence" value="ECO:0007669"/>
    <property type="project" value="UniProtKB-SubCell"/>
</dbReference>
<evidence type="ECO:0000256" key="15">
    <source>
        <dbReference type="ARBA" id="ARBA00022803"/>
    </source>
</evidence>
<evidence type="ECO:0000313" key="34">
    <source>
        <dbReference type="EMBL" id="TRZ27019.1"/>
    </source>
</evidence>
<feature type="repeat" description="TPR" evidence="32">
    <location>
        <begin position="324"/>
        <end position="357"/>
    </location>
</feature>
<evidence type="ECO:0000256" key="8">
    <source>
        <dbReference type="ARBA" id="ARBA00022490"/>
    </source>
</evidence>
<keyword evidence="19" id="KW-0969">Cilium</keyword>
<evidence type="ECO:0000256" key="7">
    <source>
        <dbReference type="ARBA" id="ARBA00012644"/>
    </source>
</evidence>
<dbReference type="Proteomes" id="UP000796761">
    <property type="component" value="Unassembled WGS sequence"/>
</dbReference>
<evidence type="ECO:0000256" key="25">
    <source>
        <dbReference type="ARBA" id="ARBA00023273"/>
    </source>
</evidence>
<keyword evidence="8" id="KW-0963">Cytoplasm</keyword>
<name>A0A8K1LUQ7_9PASS</name>
<keyword evidence="9" id="KW-0328">Glycosyltransferase</keyword>
<keyword evidence="18" id="KW-0333">Golgi apparatus</keyword>
<dbReference type="GO" id="GO:0035721">
    <property type="term" value="P:intraciliary retrograde transport"/>
    <property type="evidence" value="ECO:0007669"/>
    <property type="project" value="TreeGrafter"/>
</dbReference>
<dbReference type="PANTHER" id="PTHR14699">
    <property type="entry name" value="STI2 PROTEIN-RELATED"/>
    <property type="match status" value="1"/>
</dbReference>
<evidence type="ECO:0000256" key="14">
    <source>
        <dbReference type="ARBA" id="ARBA00022737"/>
    </source>
</evidence>
<dbReference type="InterPro" id="IPR056835">
    <property type="entry name" value="ARM_TT21_5th"/>
</dbReference>
<dbReference type="GO" id="GO:0000139">
    <property type="term" value="C:Golgi membrane"/>
    <property type="evidence" value="ECO:0007669"/>
    <property type="project" value="UniProtKB-SubCell"/>
</dbReference>
<dbReference type="FunFam" id="1.25.40.10:FF:000219">
    <property type="entry name" value="Tetratricopeptide repeat domain 21B"/>
    <property type="match status" value="1"/>
</dbReference>
<dbReference type="GO" id="GO:0004653">
    <property type="term" value="F:polypeptide N-acetylgalactosaminyltransferase activity"/>
    <property type="evidence" value="ECO:0007669"/>
    <property type="project" value="UniProtKB-EC"/>
</dbReference>
<evidence type="ECO:0000256" key="3">
    <source>
        <dbReference type="ARBA" id="ARBA00004430"/>
    </source>
</evidence>
<dbReference type="InterPro" id="IPR035992">
    <property type="entry name" value="Ricin_B-like_lectins"/>
</dbReference>
<dbReference type="PROSITE" id="PS50005">
    <property type="entry name" value="TPR"/>
    <property type="match status" value="4"/>
</dbReference>
<evidence type="ECO:0000256" key="32">
    <source>
        <dbReference type="PROSITE-ProRule" id="PRU00339"/>
    </source>
</evidence>
<dbReference type="Gene3D" id="2.80.10.50">
    <property type="match status" value="1"/>
</dbReference>
<dbReference type="GO" id="GO:0010468">
    <property type="term" value="P:regulation of gene expression"/>
    <property type="evidence" value="ECO:0007669"/>
    <property type="project" value="UniProtKB-ARBA"/>
</dbReference>
<comment type="cofactor">
    <cofactor evidence="1">
        <name>Mn(2+)</name>
        <dbReference type="ChEBI" id="CHEBI:29035"/>
    </cofactor>
</comment>
<comment type="subunit">
    <text evidence="29">Component of the IFT complex A (IFT-A) complex. IFT-A complex is divided into a core subcomplex composed of IFT122:IFT140:WDR19 which is associated with TULP3 and a peripheral subcomplex composed of IFT43:WDR35:TTC21B. Interacts directy with WDR35 and TTC21B. Interacts with TTC25.</text>
</comment>
<evidence type="ECO:0000256" key="10">
    <source>
        <dbReference type="ARBA" id="ARBA00022679"/>
    </source>
</evidence>
<keyword evidence="11" id="KW-0812">Transmembrane</keyword>
<dbReference type="PROSITE" id="PS50293">
    <property type="entry name" value="TPR_REGION"/>
    <property type="match status" value="1"/>
</dbReference>
<dbReference type="GO" id="GO:0046872">
    <property type="term" value="F:metal ion binding"/>
    <property type="evidence" value="ECO:0007669"/>
    <property type="project" value="UniProtKB-KW"/>
</dbReference>
<dbReference type="InterPro" id="IPR029044">
    <property type="entry name" value="Nucleotide-diphossugar_trans"/>
</dbReference>
<evidence type="ECO:0000256" key="31">
    <source>
        <dbReference type="ARBA" id="ARBA00084066"/>
    </source>
</evidence>
<dbReference type="GO" id="GO:0030991">
    <property type="term" value="C:intraciliary transport particle A"/>
    <property type="evidence" value="ECO:0007669"/>
    <property type="project" value="UniProtKB-ARBA"/>
</dbReference>
<dbReference type="InterPro" id="IPR056834">
    <property type="entry name" value="ARM_TT21_C"/>
</dbReference>
<evidence type="ECO:0000256" key="21">
    <source>
        <dbReference type="ARBA" id="ARBA00023157"/>
    </source>
</evidence>
<dbReference type="InterPro" id="IPR001173">
    <property type="entry name" value="Glyco_trans_2-like"/>
</dbReference>
<evidence type="ECO:0000256" key="9">
    <source>
        <dbReference type="ARBA" id="ARBA00022676"/>
    </source>
</evidence>
<evidence type="ECO:0000256" key="27">
    <source>
        <dbReference type="ARBA" id="ARBA00052209"/>
    </source>
</evidence>
<keyword evidence="13" id="KW-0430">Lectin</keyword>
<dbReference type="Pfam" id="PF25068">
    <property type="entry name" value="ARM_TT21_4th"/>
    <property type="match status" value="1"/>
</dbReference>
<evidence type="ECO:0000256" key="23">
    <source>
        <dbReference type="ARBA" id="ARBA00023211"/>
    </source>
</evidence>
<dbReference type="Pfam" id="PF00535">
    <property type="entry name" value="Glycos_transf_2"/>
    <property type="match status" value="1"/>
</dbReference>
<evidence type="ECO:0000256" key="12">
    <source>
        <dbReference type="ARBA" id="ARBA00022723"/>
    </source>
</evidence>
<evidence type="ECO:0000256" key="20">
    <source>
        <dbReference type="ARBA" id="ARBA00023136"/>
    </source>
</evidence>
<evidence type="ECO:0000256" key="13">
    <source>
        <dbReference type="ARBA" id="ARBA00022734"/>
    </source>
</evidence>
<dbReference type="SUPFAM" id="SSF50370">
    <property type="entry name" value="Ricin B-like lectins"/>
    <property type="match status" value="1"/>
</dbReference>
<feature type="repeat" description="TPR" evidence="32">
    <location>
        <begin position="789"/>
        <end position="822"/>
    </location>
</feature>
<evidence type="ECO:0000259" key="33">
    <source>
        <dbReference type="SMART" id="SM00458"/>
    </source>
</evidence>
<keyword evidence="15 32" id="KW-0802">TPR repeat</keyword>
<reference evidence="34" key="1">
    <citation type="submission" date="2019-04" db="EMBL/GenBank/DDBJ databases">
        <title>Genome assembly of Zosterops borbonicus 15179.</title>
        <authorList>
            <person name="Leroy T."/>
            <person name="Anselmetti Y."/>
            <person name="Tilak M.-K."/>
            <person name="Nabholz B."/>
        </authorList>
    </citation>
    <scope>NUCLEOTIDE SEQUENCE</scope>
    <source>
        <strain evidence="34">HGM_15179</strain>
        <tissue evidence="34">Muscle</tissue>
    </source>
</reference>
<dbReference type="FunFam" id="1.25.40.10:FF:000493">
    <property type="entry name" value="Tetratricopeptide repeat domain 21B"/>
    <property type="match status" value="1"/>
</dbReference>
<feature type="repeat" description="TPR" evidence="32">
    <location>
        <begin position="722"/>
        <end position="755"/>
    </location>
</feature>
<evidence type="ECO:0000256" key="11">
    <source>
        <dbReference type="ARBA" id="ARBA00022692"/>
    </source>
</evidence>
<evidence type="ECO:0000256" key="30">
    <source>
        <dbReference type="ARBA" id="ARBA00068477"/>
    </source>
</evidence>
<dbReference type="GO" id="GO:0030246">
    <property type="term" value="F:carbohydrate binding"/>
    <property type="evidence" value="ECO:0007669"/>
    <property type="project" value="UniProtKB-KW"/>
</dbReference>
<evidence type="ECO:0000256" key="18">
    <source>
        <dbReference type="ARBA" id="ARBA00023034"/>
    </source>
</evidence>
<dbReference type="UniPathway" id="UPA00378"/>
<dbReference type="FunFam" id="2.80.10.50:FF:000024">
    <property type="entry name" value="Polypeptide N-acetylgalactosaminyltransferase"/>
    <property type="match status" value="1"/>
</dbReference>
<evidence type="ECO:0000256" key="1">
    <source>
        <dbReference type="ARBA" id="ARBA00001936"/>
    </source>
</evidence>
<keyword evidence="16" id="KW-0735">Signal-anchor</keyword>
<evidence type="ECO:0000256" key="6">
    <source>
        <dbReference type="ARBA" id="ARBA00010935"/>
    </source>
</evidence>
<proteinExistence type="inferred from homology"/>
<dbReference type="FunFam" id="1.25.40.10:FF:000245">
    <property type="entry name" value="Tetratricopeptide repeat domain 21B"/>
    <property type="match status" value="1"/>
</dbReference>
<dbReference type="Pfam" id="PF25064">
    <property type="entry name" value="ARM_TT21_5th"/>
    <property type="match status" value="1"/>
</dbReference>
<organism evidence="34 35">
    <name type="scientific">Zosterops borbonicus</name>
    <dbReference type="NCBI Taxonomy" id="364589"/>
    <lineage>
        <taxon>Eukaryota</taxon>
        <taxon>Metazoa</taxon>
        <taxon>Chordata</taxon>
        <taxon>Craniata</taxon>
        <taxon>Vertebrata</taxon>
        <taxon>Euteleostomi</taxon>
        <taxon>Archelosauria</taxon>
        <taxon>Archosauria</taxon>
        <taxon>Dinosauria</taxon>
        <taxon>Saurischia</taxon>
        <taxon>Theropoda</taxon>
        <taxon>Coelurosauria</taxon>
        <taxon>Aves</taxon>
        <taxon>Neognathae</taxon>
        <taxon>Neoaves</taxon>
        <taxon>Telluraves</taxon>
        <taxon>Australaves</taxon>
        <taxon>Passeriformes</taxon>
        <taxon>Sylvioidea</taxon>
        <taxon>Zosteropidae</taxon>
        <taxon>Zosterops</taxon>
    </lineage>
</organism>
<evidence type="ECO:0000256" key="5">
    <source>
        <dbReference type="ARBA" id="ARBA00005680"/>
    </source>
</evidence>
<dbReference type="InterPro" id="IPR056836">
    <property type="entry name" value="ARM_TT21_4th"/>
</dbReference>
<comment type="function">
    <text evidence="28">Component of the IFT complex A (IFT-A), a complex required for retrograde ciliary transport and entry into cilia of G protein-coupled receptors (GPCRs). Essential for retrograde trafficking of IFT-1, IFT-B and GPCRs. Negatively modulates the SHH signal transduction.</text>
</comment>
<dbReference type="FunFam" id="1.25.40.10:FF:000197">
    <property type="entry name" value="Tetratricopeptide repeat domain 21B"/>
    <property type="match status" value="1"/>
</dbReference>
<dbReference type="GO" id="GO:0061512">
    <property type="term" value="P:protein localization to cilium"/>
    <property type="evidence" value="ECO:0007669"/>
    <property type="project" value="UniProtKB-ARBA"/>
</dbReference>
<evidence type="ECO:0000256" key="2">
    <source>
        <dbReference type="ARBA" id="ARBA00004323"/>
    </source>
</evidence>
<comment type="pathway">
    <text evidence="4">Protein modification; protein glycosylation.</text>
</comment>
<dbReference type="SMART" id="SM00028">
    <property type="entry name" value="TPR"/>
    <property type="match status" value="15"/>
</dbReference>
<dbReference type="InterPro" id="IPR056832">
    <property type="entry name" value="ARM_TT21_2nd"/>
</dbReference>
<evidence type="ECO:0000313" key="35">
    <source>
        <dbReference type="Proteomes" id="UP000796761"/>
    </source>
</evidence>
<dbReference type="PROSITE" id="PS50231">
    <property type="entry name" value="RICIN_B_LECTIN"/>
    <property type="match status" value="1"/>
</dbReference>
<dbReference type="SUPFAM" id="SSF48452">
    <property type="entry name" value="TPR-like"/>
    <property type="match status" value="4"/>
</dbReference>
<evidence type="ECO:0000256" key="28">
    <source>
        <dbReference type="ARBA" id="ARBA00058418"/>
    </source>
</evidence>
<comment type="subcellular location">
    <subcellularLocation>
        <location evidence="3">Cytoplasm</location>
        <location evidence="3">Cytoskeleton</location>
        <location evidence="3">Cilium axoneme</location>
    </subcellularLocation>
    <subcellularLocation>
        <location evidence="2">Golgi apparatus membrane</location>
        <topology evidence="2">Single-pass type II membrane protein</topology>
    </subcellularLocation>
</comment>
<evidence type="ECO:0000256" key="17">
    <source>
        <dbReference type="ARBA" id="ARBA00022989"/>
    </source>
</evidence>
<evidence type="ECO:0000256" key="22">
    <source>
        <dbReference type="ARBA" id="ARBA00023180"/>
    </source>
</evidence>
<evidence type="ECO:0000256" key="19">
    <source>
        <dbReference type="ARBA" id="ARBA00023069"/>
    </source>
</evidence>
<keyword evidence="12" id="KW-0479">Metal-binding</keyword>
<sequence length="1864" mass="212160">MDAEVQQALLNFYCQQGLFQHARAAADEALARLGGDPVLLFYRAYGALRAGDVQESIRQLESIKNKQEVSLCTMMALIYAHKKSPNPDRDAILELDARLKEQRKTAGQQALYYAGLFLWHLGREDKAREYVDRMIKVSGGGKEGLILKAWLDLTCGKESHIKKALKYFDEALQEGNDVFALLGKAQYFEVRHNYSGALEIVNQIIANFPNFIPAFIKKMKLQLALQDWEQTIETAHRLLQKDPLNLEAIRMEALHHLCREGNLSEASARLEDLIKALDRLEPRNSELFCKMALAFSRTCGRNQLILQHTQTLIQRAFDLASDNAEFATELGYQMILQGNVKEALKWYKTAMTLDETSVSALTGIIRCQLIQGQLEDAEQQLEFLNEIQQSIGKSGELSFLRAILAMKKHKRQEEVFALLNDVLDTHFSSLHGFPLGVEYFEKLNPDFLLEIIREYLNFCPAQPASPGQSPSPLLKHCASVLETVVKTVPGLQQAVFLIAKVKYLSGDFEAAHSNLHYCLERNPSYADAHLLMAQVYLAQNNAKLCSQSLELCLSYNFEVREHPVYHLIKAQTQKKMGEISEAIKTLQMARNLPGMRKATASSKSKGKSIEIDASDRVSVFLELVEAHRLNGEPHEAAIVIQDAINEFSGTPEELRVVIANADLAIAQGDVKHALTMLRNITPEQPYFVQAKEKMADIYLQYRKDKKLYAACYRDLVEKLPSAHTFLLLGDAYMNIQEPDEAIEVYEQALEKNPKDPSLASKIGKALIKTHNYSKAIGYYEAAVRNGQQNFLCYDLAELLMKLKQYEQAEKVLQQALDHEPVNELSSLMEDVRYQVLLAKIYSKMEKIDRAIVSLQQARELQGRVLKRAHVEQLDAVPAQKQFAAEICAEIAKHSTAQRNYEKAIKFYKEALVHCETNNKAMLELARLYLAQDDTDACQHQCSVLLKNDQDNEAATVMMADLMFRKQDYEQAVFHFQQLLERKPDNYATLSRLIDLLRRAGKLEEVPRFLLMAEKHSSRTKLEPGFHYCKGLYLWYTGEPNDALRHFNKARKDSDWGQNAVYNMIEICLNPDNETVGGEVFENLDADIGNSTEKQESVQLAVRTAGNLLKELKPQTIQGHIQLRIMENYCLMATKQKSNVEQALNTFTEIVVAEKDHIPALLGMATAYMILKQTPRARNHLKRIAKMNWNPIDAEEFEKSWLLLADIYIQSAKYDMAGELLKRCLRHNRSCCKAYEYMGYIMEKEQAYKDAAINYEMAWKYGNQTNPTVGTEVGVQDFKDEAGIEPVVGKKSHVLGLVLNAMNNIKGAKPKMQIKAPIRQTKIPGERLCLPGHYTPAELKPFLDRPLQDPNAPGASGKAFKTTNLNSEEQKEKQVGEEKHCFNAFASDRISLHRDLGPDTRPPECIEQKFKRCPPLPTTSIIIVFHNEAWSTLLRTVHSVMYTSPAILLKEIILVDDASVDEYLHDKLDEYVKQFQIVKVVRQKERKGLITARLLGASVATGETLTFLDAHCECFYGWLEPLLARIAENPVAVVSPDIASIDLNTFEFSKPSPYVHSHNRGNFDWSLSFGWESLPKHENKRRKDETYPIRTPTFAGGLFSISKVYFEHIGSYDEEMEIWGGENIEMSFRVWQCGGQLEIMPCSVVGHVFRSKSPHTFPKGTQVITRNQVRLAEVWMDEYKEIFYRRNTEAAKIVKQKTFGDISKRLDLRQRLQCKNFTWYLSNVYPEAYVPDLNPLFSGYLKNIGNHMCLDVGENNHGGKPLIMYSCHGLGGNQYFEYSAHHEIRHNIQKELCLHASKGPVQLRECTYKGKKTFAVGEEQWLHQKDQTLYNEALRMCLTGNGEHPSLTSCNPSDPFQKWIFGQNN</sequence>
<dbReference type="EC" id="2.4.1.41" evidence="7"/>
<evidence type="ECO:0000256" key="26">
    <source>
        <dbReference type="ARBA" id="ARBA00050905"/>
    </source>
</evidence>
<keyword evidence="10" id="KW-0808">Transferase</keyword>
<keyword evidence="23" id="KW-0464">Manganese</keyword>
<dbReference type="SMART" id="SM00458">
    <property type="entry name" value="RICIN"/>
    <property type="match status" value="1"/>
</dbReference>
<dbReference type="PANTHER" id="PTHR14699:SF1">
    <property type="entry name" value="TETRATRICOPEPTIDE REPEAT PROTEIN 21B"/>
    <property type="match status" value="1"/>
</dbReference>
<dbReference type="Pfam" id="PF25058">
    <property type="entry name" value="ARM_TT21"/>
    <property type="match status" value="1"/>
</dbReference>
<dbReference type="Pfam" id="PF25063">
    <property type="entry name" value="ARM_TT21_C"/>
    <property type="match status" value="1"/>
</dbReference>
<keyword evidence="22" id="KW-0325">Glycoprotein</keyword>
<dbReference type="InterPro" id="IPR040364">
    <property type="entry name" value="TTC21A/TTC21B"/>
</dbReference>
<dbReference type="Pfam" id="PF25062">
    <property type="entry name" value="ARM_TT21_N"/>
    <property type="match status" value="1"/>
</dbReference>
<dbReference type="InterPro" id="IPR011990">
    <property type="entry name" value="TPR-like_helical_dom_sf"/>
</dbReference>
<comment type="catalytic activity">
    <reaction evidence="26">
        <text>L-threonyl-[protein] + UDP-N-acetyl-alpha-D-galactosamine = a 3-O-[N-acetyl-alpha-D-galactosaminyl]-L-threonyl-[protein] + UDP + H(+)</text>
        <dbReference type="Rhea" id="RHEA:52424"/>
        <dbReference type="Rhea" id="RHEA-COMP:11060"/>
        <dbReference type="Rhea" id="RHEA-COMP:11689"/>
        <dbReference type="ChEBI" id="CHEBI:15378"/>
        <dbReference type="ChEBI" id="CHEBI:30013"/>
        <dbReference type="ChEBI" id="CHEBI:58223"/>
        <dbReference type="ChEBI" id="CHEBI:67138"/>
        <dbReference type="ChEBI" id="CHEBI:87075"/>
        <dbReference type="EC" id="2.4.1.41"/>
    </reaction>
</comment>
<dbReference type="CDD" id="cd02510">
    <property type="entry name" value="pp-GalNAc-T"/>
    <property type="match status" value="1"/>
</dbReference>
<comment type="catalytic activity">
    <reaction evidence="27">
        <text>L-seryl-[protein] + UDP-N-acetyl-alpha-D-galactosamine = a 3-O-[N-acetyl-alpha-D-galactosaminyl]-L-seryl-[protein] + UDP + H(+)</text>
        <dbReference type="Rhea" id="RHEA:23956"/>
        <dbReference type="Rhea" id="RHEA-COMP:9863"/>
        <dbReference type="Rhea" id="RHEA-COMP:12788"/>
        <dbReference type="ChEBI" id="CHEBI:15378"/>
        <dbReference type="ChEBI" id="CHEBI:29999"/>
        <dbReference type="ChEBI" id="CHEBI:53604"/>
        <dbReference type="ChEBI" id="CHEBI:58223"/>
        <dbReference type="ChEBI" id="CHEBI:67138"/>
        <dbReference type="EC" id="2.4.1.41"/>
    </reaction>
</comment>
<feature type="repeat" description="TPR" evidence="32">
    <location>
        <begin position="952"/>
        <end position="985"/>
    </location>
</feature>
<keyword evidence="21" id="KW-1015">Disulfide bond</keyword>
<dbReference type="Gene3D" id="3.90.550.10">
    <property type="entry name" value="Spore Coat Polysaccharide Biosynthesis Protein SpsA, Chain A"/>
    <property type="match status" value="1"/>
</dbReference>
<dbReference type="InterPro" id="IPR019734">
    <property type="entry name" value="TPR_rpt"/>
</dbReference>
<dbReference type="SUPFAM" id="SSF53448">
    <property type="entry name" value="Nucleotide-diphospho-sugar transferases"/>
    <property type="match status" value="1"/>
</dbReference>
<dbReference type="InterPro" id="IPR000772">
    <property type="entry name" value="Ricin_B_lectin"/>
</dbReference>
<dbReference type="OrthoDB" id="10259630at2759"/>
<dbReference type="EMBL" id="SWJQ01000001">
    <property type="protein sequence ID" value="TRZ27019.1"/>
    <property type="molecule type" value="Genomic_DNA"/>
</dbReference>
<keyword evidence="24" id="KW-0206">Cytoskeleton</keyword>
<feature type="domain" description="Ricin B lectin" evidence="33">
    <location>
        <begin position="1737"/>
        <end position="1861"/>
    </location>
</feature>
<evidence type="ECO:0000256" key="16">
    <source>
        <dbReference type="ARBA" id="ARBA00022968"/>
    </source>
</evidence>
<accession>A0A8K1LUQ7</accession>
<keyword evidence="17" id="KW-1133">Transmembrane helix</keyword>
<protein>
    <recommendedName>
        <fullName evidence="30">Tetratricopeptide repeat protein 21B</fullName>
        <ecNumber evidence="7">2.4.1.41</ecNumber>
    </recommendedName>
    <alternativeName>
        <fullName evidence="31">Intraflagellar transport 139 homolog</fullName>
    </alternativeName>
</protein>
<evidence type="ECO:0000256" key="29">
    <source>
        <dbReference type="ARBA" id="ARBA00062181"/>
    </source>
</evidence>
<dbReference type="CDD" id="cd23468">
    <property type="entry name" value="beta-trefoil_Ricin_GALNT3"/>
    <property type="match status" value="1"/>
</dbReference>
<dbReference type="Pfam" id="PF07719">
    <property type="entry name" value="TPR_2"/>
    <property type="match status" value="1"/>
</dbReference>
<dbReference type="Pfam" id="PF00652">
    <property type="entry name" value="Ricin_B_lectin"/>
    <property type="match status" value="1"/>
</dbReference>
<keyword evidence="20" id="KW-0472">Membrane</keyword>